<name>A0A7I7QMG8_9MYCO</name>
<organism evidence="1 2">
    <name type="scientific">Mycolicibacterium sediminis</name>
    <dbReference type="NCBI Taxonomy" id="1286180"/>
    <lineage>
        <taxon>Bacteria</taxon>
        <taxon>Bacillati</taxon>
        <taxon>Actinomycetota</taxon>
        <taxon>Actinomycetes</taxon>
        <taxon>Mycobacteriales</taxon>
        <taxon>Mycobacteriaceae</taxon>
        <taxon>Mycolicibacterium</taxon>
    </lineage>
</organism>
<proteinExistence type="predicted"/>
<keyword evidence="2" id="KW-1185">Reference proteome</keyword>
<protein>
    <recommendedName>
        <fullName evidence="3">ESX-1 secretion-associated protein</fullName>
    </recommendedName>
</protein>
<accession>A0A7I7QMG8</accession>
<evidence type="ECO:0000313" key="2">
    <source>
        <dbReference type="Proteomes" id="UP000467193"/>
    </source>
</evidence>
<gene>
    <name evidence="1" type="ORF">MSEDJ_13360</name>
</gene>
<dbReference type="Proteomes" id="UP000467193">
    <property type="component" value="Chromosome"/>
</dbReference>
<dbReference type="AlphaFoldDB" id="A0A7I7QMG8"/>
<evidence type="ECO:0008006" key="3">
    <source>
        <dbReference type="Google" id="ProtNLM"/>
    </source>
</evidence>
<sequence>MSGGETLRVDPGALTTAGVAFQQSGSALAGLGADGPLADAAAGVPQLATAGACHAAQSAIASATTSAADAVTTLGGNLGVAAGRYEAQDQAASSAIKAVGPEGR</sequence>
<evidence type="ECO:0000313" key="1">
    <source>
        <dbReference type="EMBL" id="BBY27240.1"/>
    </source>
</evidence>
<reference evidence="1 2" key="1">
    <citation type="journal article" date="2019" name="Emerg. Microbes Infect.">
        <title>Comprehensive subspecies identification of 175 nontuberculous mycobacteria species based on 7547 genomic profiles.</title>
        <authorList>
            <person name="Matsumoto Y."/>
            <person name="Kinjo T."/>
            <person name="Motooka D."/>
            <person name="Nabeya D."/>
            <person name="Jung N."/>
            <person name="Uechi K."/>
            <person name="Horii T."/>
            <person name="Iida T."/>
            <person name="Fujita J."/>
            <person name="Nakamura S."/>
        </authorList>
    </citation>
    <scope>NUCLEOTIDE SEQUENCE [LARGE SCALE GENOMIC DNA]</scope>
    <source>
        <strain evidence="1 2">JCM 17899</strain>
    </source>
</reference>
<dbReference type="KEGG" id="msei:MSEDJ_13360"/>
<dbReference type="EMBL" id="AP022588">
    <property type="protein sequence ID" value="BBY27240.1"/>
    <property type="molecule type" value="Genomic_DNA"/>
</dbReference>